<dbReference type="PROSITE" id="PS50228">
    <property type="entry name" value="SUEL_LECTIN"/>
    <property type="match status" value="1"/>
</dbReference>
<evidence type="ECO:0000313" key="10">
    <source>
        <dbReference type="Proteomes" id="UP000683360"/>
    </source>
</evidence>
<evidence type="ECO:0000259" key="8">
    <source>
        <dbReference type="PROSITE" id="PS50405"/>
    </source>
</evidence>
<dbReference type="FunFam" id="1.20.1050.10:FF:000009">
    <property type="entry name" value="Glutathione S-transferase omega-1"/>
    <property type="match status" value="1"/>
</dbReference>
<feature type="domain" description="GST C-terminal" evidence="8">
    <location>
        <begin position="228"/>
        <end position="362"/>
    </location>
</feature>
<comment type="catalytic activity">
    <reaction evidence="5">
        <text>RX + glutathione = an S-substituted glutathione + a halide anion + H(+)</text>
        <dbReference type="Rhea" id="RHEA:16437"/>
        <dbReference type="ChEBI" id="CHEBI:15378"/>
        <dbReference type="ChEBI" id="CHEBI:16042"/>
        <dbReference type="ChEBI" id="CHEBI:17792"/>
        <dbReference type="ChEBI" id="CHEBI:57925"/>
        <dbReference type="ChEBI" id="CHEBI:90779"/>
        <dbReference type="EC" id="2.5.1.18"/>
    </reaction>
</comment>
<keyword evidence="3 9" id="KW-0808">Transferase</keyword>
<feature type="domain" description="GST N-terminal" evidence="7">
    <location>
        <begin position="145"/>
        <end position="223"/>
    </location>
</feature>
<evidence type="ECO:0000256" key="1">
    <source>
        <dbReference type="ARBA" id="ARBA00011067"/>
    </source>
</evidence>
<comment type="similarity">
    <text evidence="1">Belongs to the GST superfamily. Omega family.</text>
</comment>
<organism evidence="9 10">
    <name type="scientific">Mytilus edulis</name>
    <name type="common">Blue mussel</name>
    <dbReference type="NCBI Taxonomy" id="6550"/>
    <lineage>
        <taxon>Eukaryota</taxon>
        <taxon>Metazoa</taxon>
        <taxon>Spiralia</taxon>
        <taxon>Lophotrochozoa</taxon>
        <taxon>Mollusca</taxon>
        <taxon>Bivalvia</taxon>
        <taxon>Autobranchia</taxon>
        <taxon>Pteriomorphia</taxon>
        <taxon>Mytilida</taxon>
        <taxon>Mytiloidea</taxon>
        <taxon>Mytilidae</taxon>
        <taxon>Mytilinae</taxon>
        <taxon>Mytilus</taxon>
    </lineage>
</organism>
<dbReference type="PROSITE" id="PS50405">
    <property type="entry name" value="GST_CTER"/>
    <property type="match status" value="1"/>
</dbReference>
<dbReference type="Pfam" id="PF02140">
    <property type="entry name" value="SUEL_Lectin"/>
    <property type="match status" value="1"/>
</dbReference>
<reference evidence="9" key="1">
    <citation type="submission" date="2021-03" db="EMBL/GenBank/DDBJ databases">
        <authorList>
            <person name="Bekaert M."/>
        </authorList>
    </citation>
    <scope>NUCLEOTIDE SEQUENCE</scope>
</reference>
<evidence type="ECO:0000259" key="6">
    <source>
        <dbReference type="PROSITE" id="PS50228"/>
    </source>
</evidence>
<dbReference type="Gene3D" id="2.60.120.740">
    <property type="match status" value="1"/>
</dbReference>
<dbReference type="InterPro" id="IPR036282">
    <property type="entry name" value="Glutathione-S-Trfase_C_sf"/>
</dbReference>
<name>A0A8S3R6W3_MYTED</name>
<feature type="domain" description="SUEL-type lectin" evidence="6">
    <location>
        <begin position="12"/>
        <end position="101"/>
    </location>
</feature>
<dbReference type="GO" id="GO:0030246">
    <property type="term" value="F:carbohydrate binding"/>
    <property type="evidence" value="ECO:0007669"/>
    <property type="project" value="InterPro"/>
</dbReference>
<dbReference type="GO" id="GO:0006749">
    <property type="term" value="P:glutathione metabolic process"/>
    <property type="evidence" value="ECO:0007669"/>
    <property type="project" value="TreeGrafter"/>
</dbReference>
<dbReference type="SFLD" id="SFLDG01152">
    <property type="entry name" value="Main.3:_Omega-_and_Tau-like"/>
    <property type="match status" value="1"/>
</dbReference>
<dbReference type="InterPro" id="IPR005442">
    <property type="entry name" value="GST_omega"/>
</dbReference>
<dbReference type="InterPro" id="IPR036249">
    <property type="entry name" value="Thioredoxin-like_sf"/>
</dbReference>
<dbReference type="Pfam" id="PF13410">
    <property type="entry name" value="GST_C_2"/>
    <property type="match status" value="1"/>
</dbReference>
<evidence type="ECO:0000256" key="5">
    <source>
        <dbReference type="ARBA" id="ARBA00047960"/>
    </source>
</evidence>
<evidence type="ECO:0000256" key="3">
    <source>
        <dbReference type="ARBA" id="ARBA00022679"/>
    </source>
</evidence>
<evidence type="ECO:0000259" key="7">
    <source>
        <dbReference type="PROSITE" id="PS50404"/>
    </source>
</evidence>
<dbReference type="PROSITE" id="PS50404">
    <property type="entry name" value="GST_NTER"/>
    <property type="match status" value="1"/>
</dbReference>
<dbReference type="EMBL" id="CAJPWZ010000931">
    <property type="protein sequence ID" value="CAG2203814.1"/>
    <property type="molecule type" value="Genomic_DNA"/>
</dbReference>
<protein>
    <recommendedName>
        <fullName evidence="2">glutathione transferase</fullName>
        <ecNumber evidence="2">2.5.1.18</ecNumber>
    </recommendedName>
</protein>
<dbReference type="InterPro" id="IPR043159">
    <property type="entry name" value="Lectin_gal-bd_sf"/>
</dbReference>
<evidence type="ECO:0000313" key="9">
    <source>
        <dbReference type="EMBL" id="CAG2203814.1"/>
    </source>
</evidence>
<dbReference type="InterPro" id="IPR010987">
    <property type="entry name" value="Glutathione-S-Trfase_C-like"/>
</dbReference>
<sequence>MFNLNFADEYILCEGNSTNLECCLECSIQILEATYGRTNSIVCPHDTVFNSTEYNYTNSASTNVSNACDGKQSCLLNSNNDLYDDPSPGVFKYLNVTYECLQADLRNPTACKCVGAGTYISTVPRRKMTEKAYIKGSAFPPLVDGKLRLYSMRLCPYAQRTRIMLAHKKIPYETVNINLTEKPEWFLEKNPLGMVPVLEHDGKIVYESAICNEYLEDIHKQNSVTPTDPYRRARDKMLLEMNSKFTTAYYKALQGLKGEDANSLIEAVHASLVPLEKAIGERGNFYGGDKPSMLDFLLYPHYERIEGIRTGFHADFMPMDKLPKLNAWVSRMQTVPAVKETMFDAQTHIDFYKSYGSGKTDYDIGLQ</sequence>
<dbReference type="GO" id="GO:0005737">
    <property type="term" value="C:cytoplasm"/>
    <property type="evidence" value="ECO:0007669"/>
    <property type="project" value="InterPro"/>
</dbReference>
<evidence type="ECO:0000256" key="2">
    <source>
        <dbReference type="ARBA" id="ARBA00012452"/>
    </source>
</evidence>
<dbReference type="SFLD" id="SFLDS00019">
    <property type="entry name" value="Glutathione_Transferase_(cytos"/>
    <property type="match status" value="1"/>
</dbReference>
<evidence type="ECO:0000256" key="4">
    <source>
        <dbReference type="ARBA" id="ARBA00023002"/>
    </source>
</evidence>
<dbReference type="Proteomes" id="UP000683360">
    <property type="component" value="Unassembled WGS sequence"/>
</dbReference>
<dbReference type="Gene3D" id="3.40.30.10">
    <property type="entry name" value="Glutaredoxin"/>
    <property type="match status" value="1"/>
</dbReference>
<keyword evidence="4" id="KW-0560">Oxidoreductase</keyword>
<dbReference type="GO" id="GO:0004364">
    <property type="term" value="F:glutathione transferase activity"/>
    <property type="evidence" value="ECO:0007669"/>
    <property type="project" value="UniProtKB-EC"/>
</dbReference>
<dbReference type="SUPFAM" id="SSF47616">
    <property type="entry name" value="GST C-terminal domain-like"/>
    <property type="match status" value="1"/>
</dbReference>
<dbReference type="PANTHER" id="PTHR43968">
    <property type="match status" value="1"/>
</dbReference>
<dbReference type="InterPro" id="IPR045073">
    <property type="entry name" value="Omega/Tau-like"/>
</dbReference>
<gene>
    <name evidence="9" type="ORF">MEDL_18351</name>
</gene>
<dbReference type="SFLD" id="SFLDG00358">
    <property type="entry name" value="Main_(cytGST)"/>
    <property type="match status" value="1"/>
</dbReference>
<accession>A0A8S3R6W3</accession>
<dbReference type="PRINTS" id="PR01625">
    <property type="entry name" value="GSTRNSFRASEO"/>
</dbReference>
<dbReference type="InterPro" id="IPR000922">
    <property type="entry name" value="Lectin_gal-bd_dom"/>
</dbReference>
<dbReference type="EC" id="2.5.1.18" evidence="2"/>
<dbReference type="GO" id="GO:0045174">
    <property type="term" value="F:glutathione dehydrogenase (ascorbate) activity"/>
    <property type="evidence" value="ECO:0007669"/>
    <property type="project" value="TreeGrafter"/>
</dbReference>
<dbReference type="InterPro" id="IPR004045">
    <property type="entry name" value="Glutathione_S-Trfase_N"/>
</dbReference>
<dbReference type="AlphaFoldDB" id="A0A8S3R6W3"/>
<dbReference type="FunFam" id="3.40.30.10:FF:000123">
    <property type="entry name" value="Glutathione transferase o1"/>
    <property type="match status" value="1"/>
</dbReference>
<dbReference type="Pfam" id="PF13417">
    <property type="entry name" value="GST_N_3"/>
    <property type="match status" value="1"/>
</dbReference>
<keyword evidence="10" id="KW-1185">Reference proteome</keyword>
<proteinExistence type="inferred from homology"/>
<dbReference type="InterPro" id="IPR040079">
    <property type="entry name" value="Glutathione_S-Trfase"/>
</dbReference>
<comment type="caution">
    <text evidence="9">The sequence shown here is derived from an EMBL/GenBank/DDBJ whole genome shotgun (WGS) entry which is preliminary data.</text>
</comment>
<dbReference type="InterPro" id="IPR050983">
    <property type="entry name" value="GST_Omega/HSP26"/>
</dbReference>
<dbReference type="PANTHER" id="PTHR43968:SF6">
    <property type="entry name" value="GLUTATHIONE S-TRANSFERASE OMEGA"/>
    <property type="match status" value="1"/>
</dbReference>
<dbReference type="OrthoDB" id="4951845at2759"/>
<dbReference type="SUPFAM" id="SSF52833">
    <property type="entry name" value="Thioredoxin-like"/>
    <property type="match status" value="1"/>
</dbReference>
<dbReference type="Gene3D" id="1.20.1050.10">
    <property type="match status" value="1"/>
</dbReference>